<gene>
    <name evidence="8" type="ORF">G7070_09750</name>
</gene>
<evidence type="ECO:0000259" key="7">
    <source>
        <dbReference type="Pfam" id="PF08240"/>
    </source>
</evidence>
<dbReference type="PANTHER" id="PTHR43350:SF19">
    <property type="entry name" value="D-GULOSIDE 3-DEHYDROGENASE"/>
    <property type="match status" value="1"/>
</dbReference>
<evidence type="ECO:0000313" key="9">
    <source>
        <dbReference type="Proteomes" id="UP000501058"/>
    </source>
</evidence>
<evidence type="ECO:0000256" key="1">
    <source>
        <dbReference type="ARBA" id="ARBA00001947"/>
    </source>
</evidence>
<dbReference type="SUPFAM" id="SSF50129">
    <property type="entry name" value="GroES-like"/>
    <property type="match status" value="1"/>
</dbReference>
<protein>
    <submittedName>
        <fullName evidence="8">Zinc-binding dehydrogenase</fullName>
    </submittedName>
</protein>
<evidence type="ECO:0000256" key="5">
    <source>
        <dbReference type="ARBA" id="ARBA00023002"/>
    </source>
</evidence>
<evidence type="ECO:0000313" key="8">
    <source>
        <dbReference type="EMBL" id="QIK72497.1"/>
    </source>
</evidence>
<dbReference type="SUPFAM" id="SSF51735">
    <property type="entry name" value="NAD(P)-binding Rossmann-fold domains"/>
    <property type="match status" value="1"/>
</dbReference>
<name>A0A6G7Y7A4_9ACTN</name>
<evidence type="ECO:0000256" key="2">
    <source>
        <dbReference type="ARBA" id="ARBA00008072"/>
    </source>
</evidence>
<comment type="similarity">
    <text evidence="2">Belongs to the zinc-containing alcohol dehydrogenase family.</text>
</comment>
<reference evidence="8 9" key="1">
    <citation type="submission" date="2020-03" db="EMBL/GenBank/DDBJ databases">
        <title>Propioniciclava sp. nov., isolated from Hydrophilus acuminatus.</title>
        <authorList>
            <person name="Hyun D.-W."/>
            <person name="Bae J.-W."/>
        </authorList>
    </citation>
    <scope>NUCLEOTIDE SEQUENCE [LARGE SCALE GENOMIC DNA]</scope>
    <source>
        <strain evidence="8 9">HDW11</strain>
    </source>
</reference>
<dbReference type="PANTHER" id="PTHR43350">
    <property type="entry name" value="NAD-DEPENDENT ALCOHOL DEHYDROGENASE"/>
    <property type="match status" value="1"/>
</dbReference>
<dbReference type="InterPro" id="IPR036291">
    <property type="entry name" value="NAD(P)-bd_dom_sf"/>
</dbReference>
<evidence type="ECO:0000256" key="4">
    <source>
        <dbReference type="ARBA" id="ARBA00022833"/>
    </source>
</evidence>
<dbReference type="InterPro" id="IPR011032">
    <property type="entry name" value="GroES-like_sf"/>
</dbReference>
<dbReference type="InterPro" id="IPR013154">
    <property type="entry name" value="ADH-like_N"/>
</dbReference>
<proteinExistence type="inferred from homology"/>
<feature type="domain" description="Alcohol dehydrogenase-like N-terminal" evidence="7">
    <location>
        <begin position="23"/>
        <end position="84"/>
    </location>
</feature>
<dbReference type="GO" id="GO:0016491">
    <property type="term" value="F:oxidoreductase activity"/>
    <property type="evidence" value="ECO:0007669"/>
    <property type="project" value="UniProtKB-KW"/>
</dbReference>
<comment type="cofactor">
    <cofactor evidence="1">
        <name>Zn(2+)</name>
        <dbReference type="ChEBI" id="CHEBI:29105"/>
    </cofactor>
</comment>
<dbReference type="KEGG" id="prv:G7070_09750"/>
<dbReference type="InterPro" id="IPR013149">
    <property type="entry name" value="ADH-like_C"/>
</dbReference>
<keyword evidence="4" id="KW-0862">Zinc</keyword>
<dbReference type="Pfam" id="PF00107">
    <property type="entry name" value="ADH_zinc_N"/>
    <property type="match status" value="1"/>
</dbReference>
<accession>A0A6G7Y7A4</accession>
<keyword evidence="5" id="KW-0560">Oxidoreductase</keyword>
<sequence length="319" mass="34040">MQLTAPERIERVEVPDLTADALGPDEVLLRFVTGGLCGSDSPKFRGAFDPDEPFVGAPGVPLHELVGEVVASTSSRHAPGSHVVGLVQRFAGLAQFSRTAADTVVAVAPGLDPADAVVVQPVATVLNALRRLPEPVNDRAVVLGLGPLGLLFCHTLHQRGYRVTGVDRVDRSDVAAAFGIDDLVTADIDAWTDASGADAAVVVEAVGHDQRLVADAVRLAANEGHVVAFGLPDGDAIFPLREFYQRRLSLTSGNTRDWQRYLAEAQDYVLEHPELHTVGITHRFHPFDAQEAFATHVRPSAGRLKVVLSESVARRGQGA</sequence>
<dbReference type="AlphaFoldDB" id="A0A6G7Y7A4"/>
<keyword evidence="9" id="KW-1185">Reference proteome</keyword>
<dbReference type="Pfam" id="PF08240">
    <property type="entry name" value="ADH_N"/>
    <property type="match status" value="1"/>
</dbReference>
<feature type="domain" description="Alcohol dehydrogenase-like C-terminal" evidence="6">
    <location>
        <begin position="147"/>
        <end position="261"/>
    </location>
</feature>
<organism evidence="8 9">
    <name type="scientific">Propioniciclava coleopterorum</name>
    <dbReference type="NCBI Taxonomy" id="2714937"/>
    <lineage>
        <taxon>Bacteria</taxon>
        <taxon>Bacillati</taxon>
        <taxon>Actinomycetota</taxon>
        <taxon>Actinomycetes</taxon>
        <taxon>Propionibacteriales</taxon>
        <taxon>Propionibacteriaceae</taxon>
        <taxon>Propioniciclava</taxon>
    </lineage>
</organism>
<dbReference type="EMBL" id="CP049865">
    <property type="protein sequence ID" value="QIK72497.1"/>
    <property type="molecule type" value="Genomic_DNA"/>
</dbReference>
<dbReference type="GO" id="GO:0046872">
    <property type="term" value="F:metal ion binding"/>
    <property type="evidence" value="ECO:0007669"/>
    <property type="project" value="UniProtKB-KW"/>
</dbReference>
<dbReference type="Gene3D" id="3.40.50.720">
    <property type="entry name" value="NAD(P)-binding Rossmann-like Domain"/>
    <property type="match status" value="1"/>
</dbReference>
<keyword evidence="3" id="KW-0479">Metal-binding</keyword>
<dbReference type="RefSeq" id="WP_166233571.1">
    <property type="nucleotide sequence ID" value="NZ_CP049865.1"/>
</dbReference>
<dbReference type="Gene3D" id="3.90.180.10">
    <property type="entry name" value="Medium-chain alcohol dehydrogenases, catalytic domain"/>
    <property type="match status" value="2"/>
</dbReference>
<evidence type="ECO:0000256" key="3">
    <source>
        <dbReference type="ARBA" id="ARBA00022723"/>
    </source>
</evidence>
<evidence type="ECO:0000259" key="6">
    <source>
        <dbReference type="Pfam" id="PF00107"/>
    </source>
</evidence>
<dbReference type="Proteomes" id="UP000501058">
    <property type="component" value="Chromosome"/>
</dbReference>